<dbReference type="AlphaFoldDB" id="A0A3N1PR28"/>
<dbReference type="Proteomes" id="UP000268033">
    <property type="component" value="Unassembled WGS sequence"/>
</dbReference>
<dbReference type="RefSeq" id="WP_123420337.1">
    <property type="nucleotide sequence ID" value="NZ_RJUL01000001.1"/>
</dbReference>
<evidence type="ECO:0000313" key="2">
    <source>
        <dbReference type="Proteomes" id="UP000268033"/>
    </source>
</evidence>
<reference evidence="1 2" key="1">
    <citation type="submission" date="2018-11" db="EMBL/GenBank/DDBJ databases">
        <title>Genomic Encyclopedia of Type Strains, Phase IV (KMG-IV): sequencing the most valuable type-strain genomes for metagenomic binning, comparative biology and taxonomic classification.</title>
        <authorList>
            <person name="Goeker M."/>
        </authorList>
    </citation>
    <scope>NUCLEOTIDE SEQUENCE [LARGE SCALE GENOMIC DNA]</scope>
    <source>
        <strain evidence="1 2">DSM 21945</strain>
    </source>
</reference>
<gene>
    <name evidence="1" type="ORF">EDC28_101144</name>
</gene>
<keyword evidence="2" id="KW-1185">Reference proteome</keyword>
<sequence length="108" mass="11888">MLLPLVIGSIAPLLMNQGVDIAYRAETLDATGAPQYQEFTARSARCELKVLAWDTLSRPTPNRLAYQGNVRFSVNGWQYSSDSLDVESPQGLYDCTYSAPAVKARMGE</sequence>
<proteinExistence type="predicted"/>
<accession>A0A3N1PR28</accession>
<evidence type="ECO:0000313" key="1">
    <source>
        <dbReference type="EMBL" id="ROQ30458.1"/>
    </source>
</evidence>
<name>A0A3N1PR28_9GAMM</name>
<comment type="caution">
    <text evidence="1">The sequence shown here is derived from an EMBL/GenBank/DDBJ whole genome shotgun (WGS) entry which is preliminary data.</text>
</comment>
<organism evidence="1 2">
    <name type="scientific">Gallaecimonas pentaromativorans</name>
    <dbReference type="NCBI Taxonomy" id="584787"/>
    <lineage>
        <taxon>Bacteria</taxon>
        <taxon>Pseudomonadati</taxon>
        <taxon>Pseudomonadota</taxon>
        <taxon>Gammaproteobacteria</taxon>
        <taxon>Enterobacterales</taxon>
        <taxon>Gallaecimonadaceae</taxon>
        <taxon>Gallaecimonas</taxon>
    </lineage>
</organism>
<dbReference type="EMBL" id="RJUL01000001">
    <property type="protein sequence ID" value="ROQ30458.1"/>
    <property type="molecule type" value="Genomic_DNA"/>
</dbReference>
<protein>
    <submittedName>
        <fullName evidence="1">Uncharacterized protein</fullName>
    </submittedName>
</protein>